<dbReference type="GO" id="GO:1990904">
    <property type="term" value="C:ribonucleoprotein complex"/>
    <property type="evidence" value="ECO:0007669"/>
    <property type="project" value="UniProtKB-KW"/>
</dbReference>
<feature type="non-terminal residue" evidence="4">
    <location>
        <position position="1"/>
    </location>
</feature>
<organism evidence="4">
    <name type="scientific">marine sediment metagenome</name>
    <dbReference type="NCBI Taxonomy" id="412755"/>
    <lineage>
        <taxon>unclassified sequences</taxon>
        <taxon>metagenomes</taxon>
        <taxon>ecological metagenomes</taxon>
    </lineage>
</organism>
<dbReference type="AlphaFoldDB" id="X0ZRQ1"/>
<keyword evidence="2" id="KW-0687">Ribonucleoprotein</keyword>
<evidence type="ECO:0000256" key="2">
    <source>
        <dbReference type="ARBA" id="ARBA00023274"/>
    </source>
</evidence>
<gene>
    <name evidence="4" type="ORF">S01H4_05611</name>
</gene>
<dbReference type="EMBL" id="BART01001646">
    <property type="protein sequence ID" value="GAG71984.1"/>
    <property type="molecule type" value="Genomic_DNA"/>
</dbReference>
<keyword evidence="1" id="KW-0689">Ribosomal protein</keyword>
<reference evidence="4" key="1">
    <citation type="journal article" date="2014" name="Front. Microbiol.">
        <title>High frequency of phylogenetically diverse reductive dehalogenase-homologous genes in deep subseafloor sedimentary metagenomes.</title>
        <authorList>
            <person name="Kawai M."/>
            <person name="Futagami T."/>
            <person name="Toyoda A."/>
            <person name="Takaki Y."/>
            <person name="Nishi S."/>
            <person name="Hori S."/>
            <person name="Arai W."/>
            <person name="Tsubouchi T."/>
            <person name="Morono Y."/>
            <person name="Uchiyama I."/>
            <person name="Ito T."/>
            <person name="Fujiyama A."/>
            <person name="Inagaki F."/>
            <person name="Takami H."/>
        </authorList>
    </citation>
    <scope>NUCLEOTIDE SEQUENCE</scope>
    <source>
        <strain evidence="4">Expedition CK06-06</strain>
    </source>
</reference>
<proteinExistence type="predicted"/>
<sequence length="62" mass="7044">IFNREKIITPEILRASGLVKGRGKIKVLGRGRLSRPLRVKAHHFSKQAQEKIEEAKGEIEII</sequence>
<evidence type="ECO:0000256" key="1">
    <source>
        <dbReference type="ARBA" id="ARBA00022980"/>
    </source>
</evidence>
<dbReference type="SUPFAM" id="SSF52080">
    <property type="entry name" value="Ribosomal proteins L15p and L18e"/>
    <property type="match status" value="1"/>
</dbReference>
<evidence type="ECO:0000259" key="3">
    <source>
        <dbReference type="Pfam" id="PF00828"/>
    </source>
</evidence>
<dbReference type="InterPro" id="IPR021131">
    <property type="entry name" value="Ribosomal_uL15/eL18"/>
</dbReference>
<protein>
    <recommendedName>
        <fullName evidence="3">Large ribosomal subunit protein uL15/eL18 domain-containing protein</fullName>
    </recommendedName>
</protein>
<dbReference type="GO" id="GO:0005840">
    <property type="term" value="C:ribosome"/>
    <property type="evidence" value="ECO:0007669"/>
    <property type="project" value="UniProtKB-KW"/>
</dbReference>
<dbReference type="Gene3D" id="3.100.10.10">
    <property type="match status" value="1"/>
</dbReference>
<dbReference type="InterPro" id="IPR036227">
    <property type="entry name" value="Ribosomal_uL15/eL18_sf"/>
</dbReference>
<feature type="domain" description="Large ribosomal subunit protein uL15/eL18" evidence="3">
    <location>
        <begin position="5"/>
        <end position="60"/>
    </location>
</feature>
<comment type="caution">
    <text evidence="4">The sequence shown here is derived from an EMBL/GenBank/DDBJ whole genome shotgun (WGS) entry which is preliminary data.</text>
</comment>
<accession>X0ZRQ1</accession>
<evidence type="ECO:0000313" key="4">
    <source>
        <dbReference type="EMBL" id="GAG71984.1"/>
    </source>
</evidence>
<name>X0ZRQ1_9ZZZZ</name>
<dbReference type="Pfam" id="PF00828">
    <property type="entry name" value="Ribosomal_L27A"/>
    <property type="match status" value="1"/>
</dbReference>